<sequence length="114" mass="12934">MSTAENFKSQPFVFITVSLIIGLISGIKDISIIIPLLIAAFGITLLFAKRDSLFIIGILLCNNERRKYGLLCFIVVCNLLIWKWAINDKKMNINFMDVSQGDAQLLFYPMIKQC</sequence>
<accession>B3T5F0</accession>
<keyword evidence="1" id="KW-1133">Transmembrane helix</keyword>
<dbReference type="AlphaFoldDB" id="B3T5F0"/>
<gene>
    <name evidence="2" type="ORF">ALOHA_HF4000ANIW141I9ctg1g10</name>
</gene>
<evidence type="ECO:0000313" key="2">
    <source>
        <dbReference type="EMBL" id="ABZ07809.1"/>
    </source>
</evidence>
<proteinExistence type="predicted"/>
<keyword evidence="1" id="KW-0812">Transmembrane</keyword>
<protein>
    <submittedName>
        <fullName evidence="2">Uncharacterized protein</fullName>
    </submittedName>
</protein>
<reference evidence="2" key="1">
    <citation type="journal article" date="2008" name="ISME J.">
        <title>Genomic patterns of recombination, clonal divergence and environment in marine microbial populations.</title>
        <authorList>
            <person name="Konstantinidis K.T."/>
            <person name="Delong E.F."/>
        </authorList>
    </citation>
    <scope>NUCLEOTIDE SEQUENCE</scope>
</reference>
<keyword evidence="1" id="KW-0472">Membrane</keyword>
<evidence type="ECO:0000256" key="1">
    <source>
        <dbReference type="SAM" id="Phobius"/>
    </source>
</evidence>
<organism evidence="2">
    <name type="scientific">uncultured marine microorganism HF4000_ANIW141I9</name>
    <dbReference type="NCBI Taxonomy" id="455537"/>
    <lineage>
        <taxon>unclassified sequences</taxon>
        <taxon>environmental samples</taxon>
    </lineage>
</organism>
<name>B3T5F0_9ZZZZ</name>
<feature type="transmembrane region" description="Helical" evidence="1">
    <location>
        <begin position="68"/>
        <end position="86"/>
    </location>
</feature>
<feature type="transmembrane region" description="Helical" evidence="1">
    <location>
        <begin position="7"/>
        <end position="24"/>
    </location>
</feature>
<dbReference type="EMBL" id="EU016610">
    <property type="protein sequence ID" value="ABZ07809.1"/>
    <property type="molecule type" value="Genomic_DNA"/>
</dbReference>